<keyword evidence="4" id="KW-1185">Reference proteome</keyword>
<sequence>MNVCAAPVAGQAATQAPSNKTSGSSAAGDNFGVQLMQLLLAGDTPLVGPEPGHPPELAAKADDAESTDDEPTTSLPPGLSLLIQQMSHAVDEPADASATVSGSTSVTDSGATGVLVDLLEQIAAGSSASDDVATDATTADAMNLLAQAPPPPTSASAATPAAGPDAAPAMSAPLDATRSERLAEALDEQITWLADAARKDGPQRATISLHPAEWGSLQIRVDLGHDGRTTVKFDCETPQARQAIESSLGQLRELLSTTVVTGAAPRFELSGGFGHSQSGSWRPGPQAAGVPEEGEPVERLSITRRPLGLLDQFA</sequence>
<feature type="domain" description="Flagellar hook-length control protein-like C-terminal" evidence="2">
    <location>
        <begin position="197"/>
        <end position="257"/>
    </location>
</feature>
<dbReference type="PANTHER" id="PTHR37533">
    <property type="entry name" value="FLAGELLAR HOOK-LENGTH CONTROL PROTEIN"/>
    <property type="match status" value="1"/>
</dbReference>
<dbReference type="InterPro" id="IPR052563">
    <property type="entry name" value="FliK"/>
</dbReference>
<dbReference type="InterPro" id="IPR038610">
    <property type="entry name" value="FliK-like_C_sf"/>
</dbReference>
<dbReference type="Gene3D" id="3.30.750.140">
    <property type="match status" value="1"/>
</dbReference>
<proteinExistence type="predicted"/>
<protein>
    <recommendedName>
        <fullName evidence="2">Flagellar hook-length control protein-like C-terminal domain-containing protein</fullName>
    </recommendedName>
</protein>
<comment type="caution">
    <text evidence="3">The sequence shown here is derived from an EMBL/GenBank/DDBJ whole genome shotgun (WGS) entry which is preliminary data.</text>
</comment>
<feature type="region of interest" description="Disordered" evidence="1">
    <location>
        <begin position="271"/>
        <end position="296"/>
    </location>
</feature>
<feature type="compositionally biased region" description="Low complexity" evidence="1">
    <location>
        <begin position="154"/>
        <end position="171"/>
    </location>
</feature>
<name>I7ZEV7_9GAMM</name>
<dbReference type="InterPro" id="IPR021136">
    <property type="entry name" value="Flagellar_hook_control-like_C"/>
</dbReference>
<dbReference type="PANTHER" id="PTHR37533:SF2">
    <property type="entry name" value="FLAGELLAR HOOK-LENGTH CONTROL PROTEIN"/>
    <property type="match status" value="1"/>
</dbReference>
<organism evidence="3 4">
    <name type="scientific">Hydrocarboniphaga effusa AP103</name>
    <dbReference type="NCBI Taxonomy" id="1172194"/>
    <lineage>
        <taxon>Bacteria</taxon>
        <taxon>Pseudomonadati</taxon>
        <taxon>Pseudomonadota</taxon>
        <taxon>Gammaproteobacteria</taxon>
        <taxon>Nevskiales</taxon>
        <taxon>Nevskiaceae</taxon>
        <taxon>Hydrocarboniphaga</taxon>
    </lineage>
</organism>
<accession>I7ZEV7</accession>
<dbReference type="RefSeq" id="WP_007183338.1">
    <property type="nucleotide sequence ID" value="NZ_AKGD01000001.1"/>
</dbReference>
<dbReference type="OrthoDB" id="1792985at2"/>
<feature type="region of interest" description="Disordered" evidence="1">
    <location>
        <begin position="42"/>
        <end position="78"/>
    </location>
</feature>
<dbReference type="STRING" id="1172194.WQQ_03790"/>
<gene>
    <name evidence="3" type="ORF">WQQ_03790</name>
</gene>
<evidence type="ECO:0000313" key="3">
    <source>
        <dbReference type="EMBL" id="EIT70242.1"/>
    </source>
</evidence>
<dbReference type="CDD" id="cd17470">
    <property type="entry name" value="T3SS_Flik_C"/>
    <property type="match status" value="1"/>
</dbReference>
<reference evidence="3 4" key="1">
    <citation type="journal article" date="2012" name="J. Bacteriol.">
        <title>Genome Sequence of n-Alkane-Degrading Hydrocarboniphaga effusa Strain AP103T (ATCC BAA-332T).</title>
        <authorList>
            <person name="Chang H.K."/>
            <person name="Zylstra G.J."/>
            <person name="Chae J.C."/>
        </authorList>
    </citation>
    <scope>NUCLEOTIDE SEQUENCE [LARGE SCALE GENOMIC DNA]</scope>
    <source>
        <strain evidence="3 4">AP103</strain>
    </source>
</reference>
<feature type="compositionally biased region" description="Polar residues" evidence="1">
    <location>
        <begin position="18"/>
        <end position="27"/>
    </location>
</feature>
<evidence type="ECO:0000256" key="1">
    <source>
        <dbReference type="SAM" id="MobiDB-lite"/>
    </source>
</evidence>
<dbReference type="Pfam" id="PF02120">
    <property type="entry name" value="Flg_hook"/>
    <property type="match status" value="1"/>
</dbReference>
<feature type="region of interest" description="Disordered" evidence="1">
    <location>
        <begin position="145"/>
        <end position="171"/>
    </location>
</feature>
<feature type="compositionally biased region" description="Low complexity" evidence="1">
    <location>
        <begin position="1"/>
        <end position="17"/>
    </location>
</feature>
<dbReference type="Proteomes" id="UP000003704">
    <property type="component" value="Unassembled WGS sequence"/>
</dbReference>
<dbReference type="AlphaFoldDB" id="I7ZEV7"/>
<feature type="region of interest" description="Disordered" evidence="1">
    <location>
        <begin position="1"/>
        <end position="28"/>
    </location>
</feature>
<evidence type="ECO:0000259" key="2">
    <source>
        <dbReference type="Pfam" id="PF02120"/>
    </source>
</evidence>
<dbReference type="EMBL" id="AKGD01000001">
    <property type="protein sequence ID" value="EIT70242.1"/>
    <property type="molecule type" value="Genomic_DNA"/>
</dbReference>
<evidence type="ECO:0000313" key="4">
    <source>
        <dbReference type="Proteomes" id="UP000003704"/>
    </source>
</evidence>